<dbReference type="AlphaFoldDB" id="A0A250FNJ5"/>
<organism evidence="1 2">
    <name type="scientific">Capnocytophaga gingivalis</name>
    <dbReference type="NCBI Taxonomy" id="1017"/>
    <lineage>
        <taxon>Bacteria</taxon>
        <taxon>Pseudomonadati</taxon>
        <taxon>Bacteroidota</taxon>
        <taxon>Flavobacteriia</taxon>
        <taxon>Flavobacteriales</taxon>
        <taxon>Flavobacteriaceae</taxon>
        <taxon>Capnocytophaga</taxon>
    </lineage>
</organism>
<dbReference type="Proteomes" id="UP000217250">
    <property type="component" value="Chromosome"/>
</dbReference>
<reference evidence="2" key="1">
    <citation type="submission" date="2017-06" db="EMBL/GenBank/DDBJ databases">
        <title>Capnocytophaga spp. assemblies.</title>
        <authorList>
            <person name="Gulvik C.A."/>
        </authorList>
    </citation>
    <scope>NUCLEOTIDE SEQUENCE [LARGE SCALE GENOMIC DNA]</scope>
    <source>
        <strain evidence="2">H1496</strain>
    </source>
</reference>
<dbReference type="EMBL" id="CP022386">
    <property type="protein sequence ID" value="ATA85965.1"/>
    <property type="molecule type" value="Genomic_DNA"/>
</dbReference>
<dbReference type="SUPFAM" id="SSF53756">
    <property type="entry name" value="UDP-Glycosyltransferase/glycogen phosphorylase"/>
    <property type="match status" value="1"/>
</dbReference>
<protein>
    <recommendedName>
        <fullName evidence="3">Glycosyltransferase</fullName>
    </recommendedName>
</protein>
<proteinExistence type="predicted"/>
<dbReference type="KEGG" id="cgh:CGC50_01610"/>
<evidence type="ECO:0008006" key="3">
    <source>
        <dbReference type="Google" id="ProtNLM"/>
    </source>
</evidence>
<name>A0A250FNJ5_9FLAO</name>
<dbReference type="OrthoDB" id="9771846at2"/>
<accession>A0A250FNJ5</accession>
<dbReference type="RefSeq" id="WP_095909417.1">
    <property type="nucleotide sequence ID" value="NZ_CAUVLU010000006.1"/>
</dbReference>
<evidence type="ECO:0000313" key="1">
    <source>
        <dbReference type="EMBL" id="ATA85965.1"/>
    </source>
</evidence>
<evidence type="ECO:0000313" key="2">
    <source>
        <dbReference type="Proteomes" id="UP000217250"/>
    </source>
</evidence>
<dbReference type="GeneID" id="84807260"/>
<gene>
    <name evidence="1" type="ORF">CGC50_01610</name>
</gene>
<sequence length="337" mass="39896">MNIFSSQNIKIFLPPERNSLNDATQYYIELIEKAIEKAGGSSIRCNSLSEIKNKDVVLTIELNTFMQCFFKRRGIKIIHWVQGVSPEEVMLTKPNKLFYYLRCIIEWLIMKFTTKIFFVSEAMLQHYEKKYKVKVKHKAMIIPCYNKHLQKDTFFTPNRYTKPYFVYAGSLSAWQCFDEMLTIYKKIEEKLPHSKLTILTAEIEKANTALTEKQIQHFEVKYIPLEELEVELSKYKYGFLIRKKNVINYVATPTKMNSYLSVGLIPIFTDAVGDFKEKINLKEYELKLSANINIEKVVQKILEFEKKTNIDPLNYYNIVKSIFDNYYNDEKYIKLIR</sequence>